<keyword evidence="4" id="KW-1185">Reference proteome</keyword>
<proteinExistence type="predicted"/>
<dbReference type="STRING" id="648782.SAMN04488554_4103"/>
<dbReference type="Proteomes" id="UP000199220">
    <property type="component" value="Unassembled WGS sequence"/>
</dbReference>
<dbReference type="SUPFAM" id="SSF53756">
    <property type="entry name" value="UDP-Glycosyltransferase/glycogen phosphorylase"/>
    <property type="match status" value="1"/>
</dbReference>
<evidence type="ECO:0000313" key="4">
    <source>
        <dbReference type="Proteomes" id="UP000199220"/>
    </source>
</evidence>
<dbReference type="InterPro" id="IPR001173">
    <property type="entry name" value="Glyco_trans_2-like"/>
</dbReference>
<accession>A0A1H5NBQ6</accession>
<dbReference type="PANTHER" id="PTHR43685:SF2">
    <property type="entry name" value="GLYCOSYLTRANSFERASE 2-LIKE DOMAIN-CONTAINING PROTEIN"/>
    <property type="match status" value="1"/>
</dbReference>
<name>A0A1H5NBQ6_9MICO</name>
<dbReference type="CDD" id="cd00761">
    <property type="entry name" value="Glyco_tranf_GTA_type"/>
    <property type="match status" value="1"/>
</dbReference>
<dbReference type="AlphaFoldDB" id="A0A1H5NBQ6"/>
<dbReference type="Gene3D" id="3.40.50.2000">
    <property type="entry name" value="Glycogen Phosphorylase B"/>
    <property type="match status" value="1"/>
</dbReference>
<dbReference type="InterPro" id="IPR029044">
    <property type="entry name" value="Nucleotide-diphossugar_trans"/>
</dbReference>
<dbReference type="EMBL" id="FNTX01000002">
    <property type="protein sequence ID" value="SEE98301.1"/>
    <property type="molecule type" value="Genomic_DNA"/>
</dbReference>
<feature type="region of interest" description="Disordered" evidence="1">
    <location>
        <begin position="453"/>
        <end position="473"/>
    </location>
</feature>
<feature type="domain" description="Glycosyltransferase 2-like" evidence="2">
    <location>
        <begin position="222"/>
        <end position="331"/>
    </location>
</feature>
<dbReference type="InterPro" id="IPR050834">
    <property type="entry name" value="Glycosyltransf_2"/>
</dbReference>
<evidence type="ECO:0000313" key="3">
    <source>
        <dbReference type="EMBL" id="SEE98301.1"/>
    </source>
</evidence>
<dbReference type="RefSeq" id="WP_089775191.1">
    <property type="nucleotide sequence ID" value="NZ_FNTX01000002.1"/>
</dbReference>
<dbReference type="OrthoDB" id="8549922at2"/>
<sequence length="1001" mass="110545">MRQVAERRRRELTTARVHADHAVFAQRDPRDLPTTLLRTKSLAGREILAHLASFGHLNGVELEAFAGGTPARHAVSNRLDPTWTTEYARVRALQQGSPADHEVAVALMATVERTWGRAALGAHLDLYLQLLVRLHRREAAAELLGAADLDIDSQHRAAALTDLLNPFLRGGPDDIAAWTASLSEAVLRPGVPSLSLQDAPGSPFDRLQAVTDTVTHDPHRITVITSCFNPGPELLTTVRSVIAQTWQNWEMLIVDDASGAASTQVLAEVAALDPRIRVIRKSINGGTYRARNTALRQATGDFVVTVDSDDWVHPTYLETGVRPLLKDRSLLATRGWGVRISEMLELTRPGYRPLMTAAPSLMFRLAEVVGRIGFFDPVRKAADTEFARRLEAACGKRIKSLPRAALTFLRGGETTLSASDFSAGWRHTSRRAYRGAYEDWHRRIAAGKADPFLEPDGPRRFPTPRRWSTGRAHQVGPRPVLDVVFAGDWRRHGGPQNSMLEEIAACRAAGMRVGVMHLEAMRFMTRRDDPLCAPLRELIRDGAVEWVHVDDDVAVRTLVLRYPPILQYPPAVSGAVRPDNLLIVANQAPCEPDGSDQRYVPQDVTAHATALFETAPRWVPQGPTVRELLTEMDPGISLTPWDSPGLVDAETWHVRTPRPIGDPPVVGRYSRDTGIKFPESAEHLLTAYGFGPEVEVRMMGAANTVRRLLRDGGRSERPPSNWTLLQHKARDVREFLADLDVFLYLDNAHANEAFGRVILEAAASGVLTIASPKHQPTFGDAVLYAEPEEAVALTRRYLADPELYAEQVQRSRALVDERFSHASFVARLRELATERAGSARHEGSAGAVEREATAEVALELHFDARRPWRDPVLIGAPELVLQQERVRSDADAGRCDTVYLISRDPCEHPGVALAPVLHRIDDDQDVRPEDLPDGAVAAVIVRGAQIEVTSRPPLYWSDRRTEDGALVVCASSGDGTGRHLLDRRPVRHTAPIHVVDELVTT</sequence>
<evidence type="ECO:0000256" key="1">
    <source>
        <dbReference type="SAM" id="MobiDB-lite"/>
    </source>
</evidence>
<gene>
    <name evidence="3" type="ORF">SAMN04488554_4103</name>
</gene>
<reference evidence="4" key="1">
    <citation type="submission" date="2016-10" db="EMBL/GenBank/DDBJ databases">
        <authorList>
            <person name="Varghese N."/>
            <person name="Submissions S."/>
        </authorList>
    </citation>
    <scope>NUCLEOTIDE SEQUENCE [LARGE SCALE GENOMIC DNA]</scope>
    <source>
        <strain evidence="4">DSM 21368</strain>
    </source>
</reference>
<dbReference type="GO" id="GO:0016740">
    <property type="term" value="F:transferase activity"/>
    <property type="evidence" value="ECO:0007669"/>
    <property type="project" value="UniProtKB-KW"/>
</dbReference>
<protein>
    <submittedName>
        <fullName evidence="3">Glycosyl transferases group 1</fullName>
    </submittedName>
</protein>
<dbReference type="SUPFAM" id="SSF53448">
    <property type="entry name" value="Nucleotide-diphospho-sugar transferases"/>
    <property type="match status" value="1"/>
</dbReference>
<dbReference type="Pfam" id="PF00535">
    <property type="entry name" value="Glycos_transf_2"/>
    <property type="match status" value="1"/>
</dbReference>
<organism evidence="3 4">
    <name type="scientific">Ruania alba</name>
    <dbReference type="NCBI Taxonomy" id="648782"/>
    <lineage>
        <taxon>Bacteria</taxon>
        <taxon>Bacillati</taxon>
        <taxon>Actinomycetota</taxon>
        <taxon>Actinomycetes</taxon>
        <taxon>Micrococcales</taxon>
        <taxon>Ruaniaceae</taxon>
        <taxon>Ruania</taxon>
    </lineage>
</organism>
<keyword evidence="3" id="KW-0808">Transferase</keyword>
<dbReference type="Gene3D" id="3.90.550.10">
    <property type="entry name" value="Spore Coat Polysaccharide Biosynthesis Protein SpsA, Chain A"/>
    <property type="match status" value="1"/>
</dbReference>
<dbReference type="PANTHER" id="PTHR43685">
    <property type="entry name" value="GLYCOSYLTRANSFERASE"/>
    <property type="match status" value="1"/>
</dbReference>
<evidence type="ECO:0000259" key="2">
    <source>
        <dbReference type="Pfam" id="PF00535"/>
    </source>
</evidence>